<evidence type="ECO:0000313" key="2">
    <source>
        <dbReference type="Proteomes" id="UP001055879"/>
    </source>
</evidence>
<evidence type="ECO:0000313" key="1">
    <source>
        <dbReference type="EMBL" id="KAI3729165.1"/>
    </source>
</evidence>
<comment type="caution">
    <text evidence="1">The sequence shown here is derived from an EMBL/GenBank/DDBJ whole genome shotgun (WGS) entry which is preliminary data.</text>
</comment>
<reference evidence="2" key="1">
    <citation type="journal article" date="2022" name="Mol. Ecol. Resour.">
        <title>The genomes of chicory, endive, great burdock and yacon provide insights into Asteraceae palaeo-polyploidization history and plant inulin production.</title>
        <authorList>
            <person name="Fan W."/>
            <person name="Wang S."/>
            <person name="Wang H."/>
            <person name="Wang A."/>
            <person name="Jiang F."/>
            <person name="Liu H."/>
            <person name="Zhao H."/>
            <person name="Xu D."/>
            <person name="Zhang Y."/>
        </authorList>
    </citation>
    <scope>NUCLEOTIDE SEQUENCE [LARGE SCALE GENOMIC DNA]</scope>
    <source>
        <strain evidence="2">cv. Niubang</strain>
    </source>
</reference>
<sequence>MRPPVVEITKAEYGDKNLGTTKAIALLLVSGSDVGDGKIEFDESFRLHVKLLRDMPIRGGDNDIFLKNSIEFNMYESRRNKILKGHLLATAVVGFVEYGLVKDGLIISVPMNCKMTFSNTAQPMLFLEIQTVEKNNRVKVKVFKVDENIGSLKVMESQVNDVDDQQSCMPLSNKDESQNGQENQIMGDLESNILSADRFKKLKPFRSPLDFGNGNASWRRSKFREKIKNGFHTPNGEKSLTSNQTC</sequence>
<protein>
    <submittedName>
        <fullName evidence="1">Uncharacterized protein</fullName>
    </submittedName>
</protein>
<accession>A0ACB9C4M9</accession>
<dbReference type="Proteomes" id="UP001055879">
    <property type="component" value="Linkage Group LG05"/>
</dbReference>
<organism evidence="1 2">
    <name type="scientific">Arctium lappa</name>
    <name type="common">Greater burdock</name>
    <name type="synonym">Lappa major</name>
    <dbReference type="NCBI Taxonomy" id="4217"/>
    <lineage>
        <taxon>Eukaryota</taxon>
        <taxon>Viridiplantae</taxon>
        <taxon>Streptophyta</taxon>
        <taxon>Embryophyta</taxon>
        <taxon>Tracheophyta</taxon>
        <taxon>Spermatophyta</taxon>
        <taxon>Magnoliopsida</taxon>
        <taxon>eudicotyledons</taxon>
        <taxon>Gunneridae</taxon>
        <taxon>Pentapetalae</taxon>
        <taxon>asterids</taxon>
        <taxon>campanulids</taxon>
        <taxon>Asterales</taxon>
        <taxon>Asteraceae</taxon>
        <taxon>Carduoideae</taxon>
        <taxon>Cardueae</taxon>
        <taxon>Arctiinae</taxon>
        <taxon>Arctium</taxon>
    </lineage>
</organism>
<reference evidence="1 2" key="2">
    <citation type="journal article" date="2022" name="Mol. Ecol. Resour.">
        <title>The genomes of chicory, endive, great burdock and yacon provide insights into Asteraceae paleo-polyploidization history and plant inulin production.</title>
        <authorList>
            <person name="Fan W."/>
            <person name="Wang S."/>
            <person name="Wang H."/>
            <person name="Wang A."/>
            <person name="Jiang F."/>
            <person name="Liu H."/>
            <person name="Zhao H."/>
            <person name="Xu D."/>
            <person name="Zhang Y."/>
        </authorList>
    </citation>
    <scope>NUCLEOTIDE SEQUENCE [LARGE SCALE GENOMIC DNA]</scope>
    <source>
        <strain evidence="2">cv. Niubang</strain>
    </source>
</reference>
<keyword evidence="2" id="KW-1185">Reference proteome</keyword>
<dbReference type="EMBL" id="CM042051">
    <property type="protein sequence ID" value="KAI3729165.1"/>
    <property type="molecule type" value="Genomic_DNA"/>
</dbReference>
<gene>
    <name evidence="1" type="ORF">L6452_17816</name>
</gene>
<proteinExistence type="predicted"/>
<name>A0ACB9C4M9_ARCLA</name>